<dbReference type="PANTHER" id="PTHR11138:SF5">
    <property type="entry name" value="METHIONYL-TRNA FORMYLTRANSFERASE, MITOCHONDRIAL"/>
    <property type="match status" value="1"/>
</dbReference>
<proteinExistence type="predicted"/>
<dbReference type="PANTHER" id="PTHR11138">
    <property type="entry name" value="METHIONYL-TRNA FORMYLTRANSFERASE"/>
    <property type="match status" value="1"/>
</dbReference>
<feature type="domain" description="Formyl transferase C-terminal" evidence="2">
    <location>
        <begin position="183"/>
        <end position="288"/>
    </location>
</feature>
<sequence>APLKTLAQSLELPVYDTPPKSVGMKTWEVFHLHRVFTRPVPSPFLESSQNPNNILITASIGRILPTRILDYFAPTRRLNVHPSLLPEYRGPSPIQHAIADGRPETGVSVMSLVPYKCGIDSGEVWASAAVLVPPGVKFATLRDILADKGGELLVSTLRNMLAGTATAVAQDQEKATRAPLIYRTNAMVQWETWDANHVDSVYRAISHQFSIVTALPYAAPYSTLQLHELAVRSPPASLHPQLQQPGDAIFDRETKSLIIRCAGNSEISVTRVQQEMKREIMARDFWNAMRPERLENGVLKLTSLRPPVQE</sequence>
<evidence type="ECO:0008006" key="5">
    <source>
        <dbReference type="Google" id="ProtNLM"/>
    </source>
</evidence>
<dbReference type="Pfam" id="PF00551">
    <property type="entry name" value="Formyl_trans_N"/>
    <property type="match status" value="1"/>
</dbReference>
<gene>
    <name evidence="3" type="ORF">M422DRAFT_179594</name>
</gene>
<evidence type="ECO:0000313" key="3">
    <source>
        <dbReference type="EMBL" id="KIJ36319.1"/>
    </source>
</evidence>
<dbReference type="GO" id="GO:0004479">
    <property type="term" value="F:methionyl-tRNA formyltransferase activity"/>
    <property type="evidence" value="ECO:0007669"/>
    <property type="project" value="TreeGrafter"/>
</dbReference>
<evidence type="ECO:0000313" key="4">
    <source>
        <dbReference type="Proteomes" id="UP000054279"/>
    </source>
</evidence>
<dbReference type="InterPro" id="IPR036477">
    <property type="entry name" value="Formyl_transf_N_sf"/>
</dbReference>
<organism evidence="3 4">
    <name type="scientific">Sphaerobolus stellatus (strain SS14)</name>
    <dbReference type="NCBI Taxonomy" id="990650"/>
    <lineage>
        <taxon>Eukaryota</taxon>
        <taxon>Fungi</taxon>
        <taxon>Dikarya</taxon>
        <taxon>Basidiomycota</taxon>
        <taxon>Agaricomycotina</taxon>
        <taxon>Agaricomycetes</taxon>
        <taxon>Phallomycetidae</taxon>
        <taxon>Geastrales</taxon>
        <taxon>Sphaerobolaceae</taxon>
        <taxon>Sphaerobolus</taxon>
    </lineage>
</organism>
<dbReference type="Proteomes" id="UP000054279">
    <property type="component" value="Unassembled WGS sequence"/>
</dbReference>
<dbReference type="OrthoDB" id="10268103at2759"/>
<dbReference type="GO" id="GO:0005739">
    <property type="term" value="C:mitochondrion"/>
    <property type="evidence" value="ECO:0007669"/>
    <property type="project" value="TreeGrafter"/>
</dbReference>
<feature type="domain" description="Formyl transferase N-terminal" evidence="1">
    <location>
        <begin position="54"/>
        <end position="156"/>
    </location>
</feature>
<dbReference type="SUPFAM" id="SSF53328">
    <property type="entry name" value="Formyltransferase"/>
    <property type="match status" value="1"/>
</dbReference>
<dbReference type="InterPro" id="IPR002376">
    <property type="entry name" value="Formyl_transf_N"/>
</dbReference>
<accession>A0A0C9UN72</accession>
<feature type="non-terminal residue" evidence="3">
    <location>
        <position position="310"/>
    </location>
</feature>
<dbReference type="HOGENOM" id="CLU_033347_0_3_1"/>
<protein>
    <recommendedName>
        <fullName evidence="5">Methionyl-tRNA formyltransferase</fullName>
    </recommendedName>
</protein>
<dbReference type="Pfam" id="PF02911">
    <property type="entry name" value="Formyl_trans_C"/>
    <property type="match status" value="1"/>
</dbReference>
<name>A0A0C9UN72_SPHS4</name>
<dbReference type="Gene3D" id="3.40.50.12230">
    <property type="match status" value="1"/>
</dbReference>
<evidence type="ECO:0000259" key="1">
    <source>
        <dbReference type="Pfam" id="PF00551"/>
    </source>
</evidence>
<dbReference type="AlphaFoldDB" id="A0A0C9UN72"/>
<dbReference type="EMBL" id="KN837179">
    <property type="protein sequence ID" value="KIJ36319.1"/>
    <property type="molecule type" value="Genomic_DNA"/>
</dbReference>
<dbReference type="InterPro" id="IPR005793">
    <property type="entry name" value="Formyl_trans_C"/>
</dbReference>
<evidence type="ECO:0000259" key="2">
    <source>
        <dbReference type="Pfam" id="PF02911"/>
    </source>
</evidence>
<reference evidence="3 4" key="1">
    <citation type="submission" date="2014-06" db="EMBL/GenBank/DDBJ databases">
        <title>Evolutionary Origins and Diversification of the Mycorrhizal Mutualists.</title>
        <authorList>
            <consortium name="DOE Joint Genome Institute"/>
            <consortium name="Mycorrhizal Genomics Consortium"/>
            <person name="Kohler A."/>
            <person name="Kuo A."/>
            <person name="Nagy L.G."/>
            <person name="Floudas D."/>
            <person name="Copeland A."/>
            <person name="Barry K.W."/>
            <person name="Cichocki N."/>
            <person name="Veneault-Fourrey C."/>
            <person name="LaButti K."/>
            <person name="Lindquist E.A."/>
            <person name="Lipzen A."/>
            <person name="Lundell T."/>
            <person name="Morin E."/>
            <person name="Murat C."/>
            <person name="Riley R."/>
            <person name="Ohm R."/>
            <person name="Sun H."/>
            <person name="Tunlid A."/>
            <person name="Henrissat B."/>
            <person name="Grigoriev I.V."/>
            <person name="Hibbett D.S."/>
            <person name="Martin F."/>
        </authorList>
    </citation>
    <scope>NUCLEOTIDE SEQUENCE [LARGE SCALE GENOMIC DNA]</scope>
    <source>
        <strain evidence="3 4">SS14</strain>
    </source>
</reference>
<keyword evidence="4" id="KW-1185">Reference proteome</keyword>